<dbReference type="InterPro" id="IPR036412">
    <property type="entry name" value="HAD-like_sf"/>
</dbReference>
<dbReference type="SFLD" id="SFLDG01135">
    <property type="entry name" value="C1.5.6:_HAD__Beta-PGM__Phospha"/>
    <property type="match status" value="1"/>
</dbReference>
<dbReference type="InterPro" id="IPR023198">
    <property type="entry name" value="PGP-like_dom2"/>
</dbReference>
<proteinExistence type="predicted"/>
<reference evidence="1 2" key="1">
    <citation type="submission" date="2019-09" db="EMBL/GenBank/DDBJ databases">
        <authorList>
            <person name="Valk L.C."/>
        </authorList>
    </citation>
    <scope>NUCLEOTIDE SEQUENCE [LARGE SCALE GENOMIC DNA]</scope>
    <source>
        <strain evidence="1">GalUA</strain>
    </source>
</reference>
<dbReference type="Gene3D" id="3.40.50.1000">
    <property type="entry name" value="HAD superfamily/HAD-like"/>
    <property type="match status" value="1"/>
</dbReference>
<dbReference type="InterPro" id="IPR050155">
    <property type="entry name" value="HAD-like_hydrolase_sf"/>
</dbReference>
<comment type="caution">
    <text evidence="1">The sequence shown here is derived from an EMBL/GenBank/DDBJ whole genome shotgun (WGS) entry which is preliminary data.</text>
</comment>
<dbReference type="SFLD" id="SFLDS00003">
    <property type="entry name" value="Haloacid_Dehalogenase"/>
    <property type="match status" value="1"/>
</dbReference>
<dbReference type="SFLD" id="SFLDG01129">
    <property type="entry name" value="C1.5:_HAD__Beta-PGM__Phosphata"/>
    <property type="match status" value="1"/>
</dbReference>
<name>A0A7V7UCT5_9FIRM</name>
<dbReference type="SUPFAM" id="SSF56784">
    <property type="entry name" value="HAD-like"/>
    <property type="match status" value="1"/>
</dbReference>
<dbReference type="RefSeq" id="WP_151142657.1">
    <property type="nucleotide sequence ID" value="NZ_WAGX01000004.1"/>
</dbReference>
<evidence type="ECO:0000313" key="2">
    <source>
        <dbReference type="Proteomes" id="UP000461768"/>
    </source>
</evidence>
<dbReference type="Gene3D" id="1.10.150.240">
    <property type="entry name" value="Putative phosphatase, domain 2"/>
    <property type="match status" value="1"/>
</dbReference>
<keyword evidence="1" id="KW-0378">Hydrolase</keyword>
<dbReference type="NCBIfam" id="TIGR01549">
    <property type="entry name" value="HAD-SF-IA-v1"/>
    <property type="match status" value="1"/>
</dbReference>
<keyword evidence="2" id="KW-1185">Reference proteome</keyword>
<dbReference type="GO" id="GO:0008967">
    <property type="term" value="F:phosphoglycolate phosphatase activity"/>
    <property type="evidence" value="ECO:0007669"/>
    <property type="project" value="TreeGrafter"/>
</dbReference>
<dbReference type="InterPro" id="IPR041492">
    <property type="entry name" value="HAD_2"/>
</dbReference>
<evidence type="ECO:0000313" key="1">
    <source>
        <dbReference type="EMBL" id="KAB1439792.1"/>
    </source>
</evidence>
<dbReference type="EMBL" id="WAGX01000004">
    <property type="protein sequence ID" value="KAB1439792.1"/>
    <property type="molecule type" value="Genomic_DNA"/>
</dbReference>
<dbReference type="Pfam" id="PF13419">
    <property type="entry name" value="HAD_2"/>
    <property type="match status" value="1"/>
</dbReference>
<reference evidence="1 2" key="2">
    <citation type="submission" date="2020-02" db="EMBL/GenBank/DDBJ databases">
        <title>Candidatus Galacturonibacter soehngenii shows hetero-acetogenic catabolism of galacturonic acid but lacks a canonical carbon monoxide dehydrogenase/acetyl-CoA synthase complex.</title>
        <authorList>
            <person name="Diender M."/>
            <person name="Stouten G.R."/>
            <person name="Petersen J.F."/>
            <person name="Nielsen P.H."/>
            <person name="Dueholm M.S."/>
            <person name="Pronk J.T."/>
            <person name="Van Loosdrecht M.C.M."/>
        </authorList>
    </citation>
    <scope>NUCLEOTIDE SEQUENCE [LARGE SCALE GENOMIC DNA]</scope>
    <source>
        <strain evidence="1">GalUA</strain>
    </source>
</reference>
<gene>
    <name evidence="1" type="ORF">F7O84_05245</name>
</gene>
<protein>
    <submittedName>
        <fullName evidence="1">HAD family hydrolase</fullName>
    </submittedName>
</protein>
<organism evidence="1 2">
    <name type="scientific">Candidatus Galacturonatibacter soehngenii</name>
    <dbReference type="NCBI Taxonomy" id="2307010"/>
    <lineage>
        <taxon>Bacteria</taxon>
        <taxon>Bacillati</taxon>
        <taxon>Bacillota</taxon>
        <taxon>Clostridia</taxon>
        <taxon>Lachnospirales</taxon>
        <taxon>Lachnospiraceae</taxon>
        <taxon>Candidatus Galacturonatibacter</taxon>
    </lineage>
</organism>
<dbReference type="PANTHER" id="PTHR43434:SF1">
    <property type="entry name" value="PHOSPHOGLYCOLATE PHOSPHATASE"/>
    <property type="match status" value="1"/>
</dbReference>
<accession>A0A7V7UCT5</accession>
<dbReference type="FunFam" id="3.40.50.1000:FF:000022">
    <property type="entry name" value="Phosphoglycolate phosphatase"/>
    <property type="match status" value="1"/>
</dbReference>
<dbReference type="InterPro" id="IPR006439">
    <property type="entry name" value="HAD-SF_hydro_IA"/>
</dbReference>
<dbReference type="Proteomes" id="UP000461768">
    <property type="component" value="Unassembled WGS sequence"/>
</dbReference>
<sequence>MFKACIFDLDGTLTDSLESIAYSANRAIAAFGFAPNPVEAYKHFAGDGADTMLERSLIAAGDVNLEYIEPVKQKYKELFQKDCMYLVKPYEGIVELLKILKEKNIKIAVLSNKPHNRAVDVVETLFGKDYFDIIMGQSKHIKRKPSPDGALIIADELGLLTSECIYIGDTNTDMITGKSANMFTVGVTWGFRDRQELEENHADYIIDSPLQLLEIEDIQ</sequence>
<dbReference type="AlphaFoldDB" id="A0A7V7UCT5"/>
<dbReference type="InterPro" id="IPR023214">
    <property type="entry name" value="HAD_sf"/>
</dbReference>
<dbReference type="GO" id="GO:0006281">
    <property type="term" value="P:DNA repair"/>
    <property type="evidence" value="ECO:0007669"/>
    <property type="project" value="TreeGrafter"/>
</dbReference>
<dbReference type="OrthoDB" id="9807630at2"/>
<dbReference type="GO" id="GO:0005829">
    <property type="term" value="C:cytosol"/>
    <property type="evidence" value="ECO:0007669"/>
    <property type="project" value="TreeGrafter"/>
</dbReference>
<dbReference type="PANTHER" id="PTHR43434">
    <property type="entry name" value="PHOSPHOGLYCOLATE PHOSPHATASE"/>
    <property type="match status" value="1"/>
</dbReference>